<protein>
    <submittedName>
        <fullName evidence="2 3">Putative ribosomal large subunit pseudouridinesynthase</fullName>
    </submittedName>
</protein>
<dbReference type="Proteomes" id="UP000030765">
    <property type="component" value="Unassembled WGS sequence"/>
</dbReference>
<keyword evidence="1" id="KW-0812">Transmembrane</keyword>
<proteinExistence type="predicted"/>
<dbReference type="AlphaFoldDB" id="A0A084VV51"/>
<reference evidence="2 4" key="1">
    <citation type="journal article" date="2014" name="BMC Genomics">
        <title>Genome sequence of Anopheles sinensis provides insight into genetics basis of mosquito competence for malaria parasites.</title>
        <authorList>
            <person name="Zhou D."/>
            <person name="Zhang D."/>
            <person name="Ding G."/>
            <person name="Shi L."/>
            <person name="Hou Q."/>
            <person name="Ye Y."/>
            <person name="Xu Y."/>
            <person name="Zhou H."/>
            <person name="Xiong C."/>
            <person name="Li S."/>
            <person name="Yu J."/>
            <person name="Hong S."/>
            <person name="Yu X."/>
            <person name="Zou P."/>
            <person name="Chen C."/>
            <person name="Chang X."/>
            <person name="Wang W."/>
            <person name="Lv Y."/>
            <person name="Sun Y."/>
            <person name="Ma L."/>
            <person name="Shen B."/>
            <person name="Zhu C."/>
        </authorList>
    </citation>
    <scope>NUCLEOTIDE SEQUENCE [LARGE SCALE GENOMIC DNA]</scope>
</reference>
<evidence type="ECO:0000313" key="2">
    <source>
        <dbReference type="EMBL" id="KFB41845.1"/>
    </source>
</evidence>
<keyword evidence="1" id="KW-1133">Transmembrane helix</keyword>
<keyword evidence="4" id="KW-1185">Reference proteome</keyword>
<organism evidence="2">
    <name type="scientific">Anopheles sinensis</name>
    <name type="common">Mosquito</name>
    <dbReference type="NCBI Taxonomy" id="74873"/>
    <lineage>
        <taxon>Eukaryota</taxon>
        <taxon>Metazoa</taxon>
        <taxon>Ecdysozoa</taxon>
        <taxon>Arthropoda</taxon>
        <taxon>Hexapoda</taxon>
        <taxon>Insecta</taxon>
        <taxon>Pterygota</taxon>
        <taxon>Neoptera</taxon>
        <taxon>Endopterygota</taxon>
        <taxon>Diptera</taxon>
        <taxon>Nematocera</taxon>
        <taxon>Culicoidea</taxon>
        <taxon>Culicidae</taxon>
        <taxon>Anophelinae</taxon>
        <taxon>Anopheles</taxon>
    </lineage>
</organism>
<evidence type="ECO:0000256" key="1">
    <source>
        <dbReference type="SAM" id="Phobius"/>
    </source>
</evidence>
<keyword evidence="1" id="KW-0472">Membrane</keyword>
<dbReference type="EnsemblMetazoa" id="ASIC009686-RA">
    <property type="protein sequence ID" value="ASIC009686-PA"/>
    <property type="gene ID" value="ASIC009686"/>
</dbReference>
<feature type="transmembrane region" description="Helical" evidence="1">
    <location>
        <begin position="61"/>
        <end position="81"/>
    </location>
</feature>
<dbReference type="EMBL" id="KE525157">
    <property type="protein sequence ID" value="KFB41845.1"/>
    <property type="molecule type" value="Genomic_DNA"/>
</dbReference>
<dbReference type="VEuPathDB" id="VectorBase:ASIC009686"/>
<accession>A0A084VV51</accession>
<evidence type="ECO:0000313" key="3">
    <source>
        <dbReference type="EnsemblMetazoa" id="ASIC009686-PA"/>
    </source>
</evidence>
<gene>
    <name evidence="2" type="ORF">ZHAS_00009686</name>
</gene>
<reference evidence="3" key="2">
    <citation type="submission" date="2020-05" db="UniProtKB">
        <authorList>
            <consortium name="EnsemblMetazoa"/>
        </authorList>
    </citation>
    <scope>IDENTIFICATION</scope>
</reference>
<dbReference type="EMBL" id="ATLV01017151">
    <property type="status" value="NOT_ANNOTATED_CDS"/>
    <property type="molecule type" value="Genomic_DNA"/>
</dbReference>
<name>A0A084VV51_ANOSI</name>
<evidence type="ECO:0000313" key="4">
    <source>
        <dbReference type="Proteomes" id="UP000030765"/>
    </source>
</evidence>
<sequence length="104" mass="10960">MAVGGLGHSFGGAELLKVSRMGKCNTPQCQQYSIMDCHCSAMLCSTGAYLLGNETSAISALIRHSPALLAMVIIIIIIPGPSSIPHGKARKGYARSNRFGKVVK</sequence>